<sequence>MGEAAPGIETPEDPELPLPPVDPESIAAELRAAYKRWPKDFDRIRREFALANHPDRVEPRLRERALIRMQLANMMIDRAKRNAAAKR</sequence>
<dbReference type="KEGG" id="niy:FQ775_03645"/>
<feature type="region of interest" description="Disordered" evidence="1">
    <location>
        <begin position="1"/>
        <end position="21"/>
    </location>
</feature>
<evidence type="ECO:0000313" key="3">
    <source>
        <dbReference type="Proteomes" id="UP000321389"/>
    </source>
</evidence>
<gene>
    <name evidence="2" type="ORF">FQ775_03645</name>
</gene>
<evidence type="ECO:0000256" key="1">
    <source>
        <dbReference type="SAM" id="MobiDB-lite"/>
    </source>
</evidence>
<organism evidence="2 3">
    <name type="scientific">Nitratireductor mangrovi</name>
    <dbReference type="NCBI Taxonomy" id="2599600"/>
    <lineage>
        <taxon>Bacteria</taxon>
        <taxon>Pseudomonadati</taxon>
        <taxon>Pseudomonadota</taxon>
        <taxon>Alphaproteobacteria</taxon>
        <taxon>Hyphomicrobiales</taxon>
        <taxon>Phyllobacteriaceae</taxon>
        <taxon>Nitratireductor</taxon>
    </lineage>
</organism>
<dbReference type="EMBL" id="CP042301">
    <property type="protein sequence ID" value="QDZ03188.1"/>
    <property type="molecule type" value="Genomic_DNA"/>
</dbReference>
<protein>
    <submittedName>
        <fullName evidence="2">Uncharacterized protein</fullName>
    </submittedName>
</protein>
<name>A0A5B8L6X0_9HYPH</name>
<dbReference type="OrthoDB" id="7932606at2"/>
<dbReference type="Proteomes" id="UP000321389">
    <property type="component" value="Chromosome"/>
</dbReference>
<keyword evidence="3" id="KW-1185">Reference proteome</keyword>
<evidence type="ECO:0000313" key="2">
    <source>
        <dbReference type="EMBL" id="QDZ03188.1"/>
    </source>
</evidence>
<accession>A0A5B8L6X0</accession>
<proteinExistence type="predicted"/>
<dbReference type="AlphaFoldDB" id="A0A5B8L6X0"/>
<reference evidence="2" key="1">
    <citation type="submission" date="2020-04" db="EMBL/GenBank/DDBJ databases">
        <title>Nitratireductor sp. nov. isolated from mangrove soil.</title>
        <authorList>
            <person name="Ye Y."/>
        </authorList>
    </citation>
    <scope>NUCLEOTIDE SEQUENCE</scope>
    <source>
        <strain evidence="2">SY7</strain>
    </source>
</reference>